<protein>
    <submittedName>
        <fullName evidence="1">Uncharacterized protein</fullName>
    </submittedName>
</protein>
<dbReference type="Proteomes" id="UP001558481">
    <property type="component" value="Unassembled WGS sequence"/>
</dbReference>
<dbReference type="RefSeq" id="WP_368628808.1">
    <property type="nucleotide sequence ID" value="NZ_JAYWLU010000001.1"/>
</dbReference>
<reference evidence="1 2" key="1">
    <citation type="journal article" date="2024" name="Fungal Genet. Biol.">
        <title>The porcine skin microbiome exhibits broad fungal antagonism.</title>
        <authorList>
            <person name="De La Cruz K.F."/>
            <person name="Townsend E.C."/>
            <person name="Alex Cheong J.Z."/>
            <person name="Salamzade R."/>
            <person name="Liu A."/>
            <person name="Sandstrom S."/>
            <person name="Davila E."/>
            <person name="Huang L."/>
            <person name="Xu K.H."/>
            <person name="Wu S.Y."/>
            <person name="Meudt J.J."/>
            <person name="Shanmuganayagam D."/>
            <person name="Gibson A.L.F."/>
            <person name="Kalan L.R."/>
        </authorList>
    </citation>
    <scope>NUCLEOTIDE SEQUENCE [LARGE SCALE GENOMIC DNA]</scope>
    <source>
        <strain evidence="1 2">LK2625</strain>
    </source>
</reference>
<sequence>MSSHTQPSRVGRRTVLKGASAVLGLAALGGAWRAESRGVIDPARGPAFDPWTDWQAHERGDLAALVSAAILASNAHNAQPWLFRMEDTRIDLLEDGTRHLGTLDPFGREMHIGLGGALENLLLAAGANGYEHRLSLSPRTEDPAHVASVTLFPGPSVASSLYAAIPHRHTNRHPFDTSQTLPLSAFNSLERLNDEQAVQIVWFTSKTERDSMHELLAGAAEAIYADTEQS</sequence>
<dbReference type="InterPro" id="IPR000415">
    <property type="entry name" value="Nitroreductase-like"/>
</dbReference>
<organism evidence="1 2">
    <name type="scientific">Kocuria carniphila</name>
    <dbReference type="NCBI Taxonomy" id="262208"/>
    <lineage>
        <taxon>Bacteria</taxon>
        <taxon>Bacillati</taxon>
        <taxon>Actinomycetota</taxon>
        <taxon>Actinomycetes</taxon>
        <taxon>Micrococcales</taxon>
        <taxon>Micrococcaceae</taxon>
        <taxon>Kocuria</taxon>
    </lineage>
</organism>
<comment type="caution">
    <text evidence="1">The sequence shown here is derived from an EMBL/GenBank/DDBJ whole genome shotgun (WGS) entry which is preliminary data.</text>
</comment>
<proteinExistence type="predicted"/>
<dbReference type="InterPro" id="IPR006311">
    <property type="entry name" value="TAT_signal"/>
</dbReference>
<evidence type="ECO:0000313" key="2">
    <source>
        <dbReference type="Proteomes" id="UP001558481"/>
    </source>
</evidence>
<dbReference type="SUPFAM" id="SSF55469">
    <property type="entry name" value="FMN-dependent nitroreductase-like"/>
    <property type="match status" value="1"/>
</dbReference>
<accession>A0ABV3UYD1</accession>
<name>A0ABV3UYD1_9MICC</name>
<keyword evidence="2" id="KW-1185">Reference proteome</keyword>
<dbReference type="PROSITE" id="PS51318">
    <property type="entry name" value="TAT"/>
    <property type="match status" value="1"/>
</dbReference>
<evidence type="ECO:0000313" key="1">
    <source>
        <dbReference type="EMBL" id="MEX3593439.1"/>
    </source>
</evidence>
<dbReference type="Gene3D" id="3.40.109.10">
    <property type="entry name" value="NADH Oxidase"/>
    <property type="match status" value="1"/>
</dbReference>
<dbReference type="EMBL" id="JAYWLU010000001">
    <property type="protein sequence ID" value="MEX3593439.1"/>
    <property type="molecule type" value="Genomic_DNA"/>
</dbReference>
<gene>
    <name evidence="1" type="ORF">VVR66_01770</name>
</gene>